<keyword evidence="7 11" id="KW-0067">ATP-binding</keyword>
<dbReference type="InterPro" id="IPR022673">
    <property type="entry name" value="Hexokinase_C"/>
</dbReference>
<evidence type="ECO:0000256" key="7">
    <source>
        <dbReference type="ARBA" id="ARBA00022840"/>
    </source>
</evidence>
<dbReference type="Gene3D" id="3.40.367.20">
    <property type="match status" value="1"/>
</dbReference>
<protein>
    <recommendedName>
        <fullName evidence="11">Phosphotransferase</fullName>
        <ecNumber evidence="11">2.7.1.-</ecNumber>
    </recommendedName>
</protein>
<proteinExistence type="inferred from homology"/>
<evidence type="ECO:0000256" key="8">
    <source>
        <dbReference type="ARBA" id="ARBA00023152"/>
    </source>
</evidence>
<evidence type="ECO:0000259" key="13">
    <source>
        <dbReference type="Pfam" id="PF03727"/>
    </source>
</evidence>
<dbReference type="UniPathway" id="UPA00109">
    <property type="reaction ID" value="UER00180"/>
</dbReference>
<evidence type="ECO:0000256" key="6">
    <source>
        <dbReference type="ARBA" id="ARBA00022777"/>
    </source>
</evidence>
<comment type="pathway">
    <text evidence="2">Carbohydrate metabolism; hexose metabolism.</text>
</comment>
<dbReference type="GO" id="GO:0006013">
    <property type="term" value="P:mannose metabolic process"/>
    <property type="evidence" value="ECO:0007669"/>
    <property type="project" value="TreeGrafter"/>
</dbReference>
<dbReference type="PROSITE" id="PS51748">
    <property type="entry name" value="HEXOKINASE_2"/>
    <property type="match status" value="1"/>
</dbReference>
<keyword evidence="5 11" id="KW-0547">Nucleotide-binding</keyword>
<dbReference type="GO" id="GO:0005536">
    <property type="term" value="F:D-glucose binding"/>
    <property type="evidence" value="ECO:0007669"/>
    <property type="project" value="InterPro"/>
</dbReference>
<dbReference type="PANTHER" id="PTHR19443:SF16">
    <property type="entry name" value="HEXOKINASE TYPE 1-RELATED"/>
    <property type="match status" value="1"/>
</dbReference>
<name>A0A8H5BL54_9AGAR</name>
<evidence type="ECO:0000259" key="12">
    <source>
        <dbReference type="Pfam" id="PF00349"/>
    </source>
</evidence>
<dbReference type="EC" id="2.7.1.-" evidence="11"/>
<dbReference type="EMBL" id="JAACJJ010000015">
    <property type="protein sequence ID" value="KAF5325143.1"/>
    <property type="molecule type" value="Genomic_DNA"/>
</dbReference>
<keyword evidence="4 11" id="KW-0808">Transferase</keyword>
<organism evidence="14 15">
    <name type="scientific">Psilocybe cf. subviscida</name>
    <dbReference type="NCBI Taxonomy" id="2480587"/>
    <lineage>
        <taxon>Eukaryota</taxon>
        <taxon>Fungi</taxon>
        <taxon>Dikarya</taxon>
        <taxon>Basidiomycota</taxon>
        <taxon>Agaricomycotina</taxon>
        <taxon>Agaricomycetes</taxon>
        <taxon>Agaricomycetidae</taxon>
        <taxon>Agaricales</taxon>
        <taxon>Agaricineae</taxon>
        <taxon>Strophariaceae</taxon>
        <taxon>Psilocybe</taxon>
    </lineage>
</organism>
<accession>A0A8H5BL54</accession>
<dbReference type="FunFam" id="3.40.367.20:FF:000004">
    <property type="entry name" value="Phosphotransferase"/>
    <property type="match status" value="1"/>
</dbReference>
<dbReference type="AlphaFoldDB" id="A0A8H5BL54"/>
<evidence type="ECO:0000256" key="11">
    <source>
        <dbReference type="RuleBase" id="RU362007"/>
    </source>
</evidence>
<dbReference type="GO" id="GO:0005524">
    <property type="term" value="F:ATP binding"/>
    <property type="evidence" value="ECO:0007669"/>
    <property type="project" value="UniProtKB-UniRule"/>
</dbReference>
<dbReference type="PRINTS" id="PR00475">
    <property type="entry name" value="HEXOKINASE"/>
</dbReference>
<keyword evidence="15" id="KW-1185">Reference proteome</keyword>
<comment type="similarity">
    <text evidence="3 11">Belongs to the hexokinase family.</text>
</comment>
<dbReference type="Gene3D" id="3.30.420.40">
    <property type="match status" value="1"/>
</dbReference>
<dbReference type="PROSITE" id="PS00378">
    <property type="entry name" value="HEXOKINASE_1"/>
    <property type="match status" value="1"/>
</dbReference>
<feature type="domain" description="Hexokinase N-terminal" evidence="12">
    <location>
        <begin position="43"/>
        <end position="242"/>
    </location>
</feature>
<dbReference type="GO" id="GO:0001678">
    <property type="term" value="P:intracellular glucose homeostasis"/>
    <property type="evidence" value="ECO:0007669"/>
    <property type="project" value="InterPro"/>
</dbReference>
<dbReference type="InterPro" id="IPR019807">
    <property type="entry name" value="Hexokinase_BS"/>
</dbReference>
<reference evidence="14 15" key="1">
    <citation type="journal article" date="2020" name="ISME J.">
        <title>Uncovering the hidden diversity of litter-decomposition mechanisms in mushroom-forming fungi.</title>
        <authorList>
            <person name="Floudas D."/>
            <person name="Bentzer J."/>
            <person name="Ahren D."/>
            <person name="Johansson T."/>
            <person name="Persson P."/>
            <person name="Tunlid A."/>
        </authorList>
    </citation>
    <scope>NUCLEOTIDE SEQUENCE [LARGE SCALE GENOMIC DNA]</scope>
    <source>
        <strain evidence="14 15">CBS 101986</strain>
    </source>
</reference>
<feature type="domain" description="Hexokinase C-terminal" evidence="13">
    <location>
        <begin position="248"/>
        <end position="486"/>
    </location>
</feature>
<evidence type="ECO:0000256" key="9">
    <source>
        <dbReference type="ARBA" id="ARBA00044613"/>
    </source>
</evidence>
<dbReference type="PANTHER" id="PTHR19443">
    <property type="entry name" value="HEXOKINASE"/>
    <property type="match status" value="1"/>
</dbReference>
<evidence type="ECO:0000256" key="1">
    <source>
        <dbReference type="ARBA" id="ARBA00004888"/>
    </source>
</evidence>
<dbReference type="GO" id="GO:0005739">
    <property type="term" value="C:mitochondrion"/>
    <property type="evidence" value="ECO:0007669"/>
    <property type="project" value="TreeGrafter"/>
</dbReference>
<evidence type="ECO:0000256" key="2">
    <source>
        <dbReference type="ARBA" id="ARBA00005028"/>
    </source>
</evidence>
<dbReference type="GO" id="GO:0008865">
    <property type="term" value="F:fructokinase activity"/>
    <property type="evidence" value="ECO:0007669"/>
    <property type="project" value="TreeGrafter"/>
</dbReference>
<comment type="catalytic activity">
    <reaction evidence="10">
        <text>D-fructose + ATP = D-fructose 6-phosphate + ADP + H(+)</text>
        <dbReference type="Rhea" id="RHEA:16125"/>
        <dbReference type="ChEBI" id="CHEBI:15378"/>
        <dbReference type="ChEBI" id="CHEBI:30616"/>
        <dbReference type="ChEBI" id="CHEBI:37721"/>
        <dbReference type="ChEBI" id="CHEBI:61527"/>
        <dbReference type="ChEBI" id="CHEBI:456216"/>
        <dbReference type="EC" id="2.7.1.1"/>
    </reaction>
    <physiologicalReaction direction="left-to-right" evidence="10">
        <dbReference type="Rhea" id="RHEA:16126"/>
    </physiologicalReaction>
</comment>
<evidence type="ECO:0000256" key="4">
    <source>
        <dbReference type="ARBA" id="ARBA00022679"/>
    </source>
</evidence>
<dbReference type="GO" id="GO:0004340">
    <property type="term" value="F:glucokinase activity"/>
    <property type="evidence" value="ECO:0007669"/>
    <property type="project" value="TreeGrafter"/>
</dbReference>
<dbReference type="GO" id="GO:0005829">
    <property type="term" value="C:cytosol"/>
    <property type="evidence" value="ECO:0007669"/>
    <property type="project" value="TreeGrafter"/>
</dbReference>
<comment type="catalytic activity">
    <reaction evidence="9">
        <text>a D-hexose + ATP = a D-hexose 6-phosphate + ADP + H(+)</text>
        <dbReference type="Rhea" id="RHEA:22740"/>
        <dbReference type="ChEBI" id="CHEBI:4194"/>
        <dbReference type="ChEBI" id="CHEBI:15378"/>
        <dbReference type="ChEBI" id="CHEBI:30616"/>
        <dbReference type="ChEBI" id="CHEBI:229467"/>
        <dbReference type="ChEBI" id="CHEBI:456216"/>
        <dbReference type="EC" id="2.7.1.1"/>
    </reaction>
    <physiologicalReaction direction="left-to-right" evidence="9">
        <dbReference type="Rhea" id="RHEA:22741"/>
    </physiologicalReaction>
</comment>
<gene>
    <name evidence="14" type="ORF">D9619_009964</name>
</gene>
<dbReference type="FunFam" id="3.30.420.40:FF:000156">
    <property type="entry name" value="Phosphotransferase"/>
    <property type="match status" value="1"/>
</dbReference>
<dbReference type="GO" id="GO:0006096">
    <property type="term" value="P:glycolytic process"/>
    <property type="evidence" value="ECO:0007669"/>
    <property type="project" value="UniProtKB-UniPathway"/>
</dbReference>
<evidence type="ECO:0000313" key="14">
    <source>
        <dbReference type="EMBL" id="KAF5325143.1"/>
    </source>
</evidence>
<sequence>MVISRRGSGSLILPTGQTLAIHTRTHDEEDLPHATKRTMADHLRKFESAFTLTPQRMRMIVEAFKDTLELGLEKPKQVVPMIPTFVFGWPGGEERGDYLAVDLGGTNLRVCLVTLQGEGKFEITQSKYRLTEEQKHDDGQKLFDFCAECLKTFIETSLPTESGSDAREGKKLPLGFTFSYPCTQSRIDHGVLIRWTKGFGAKNTEGEDVAAMFRKSLEKHQLPVELTALINDTTGTLIASHYVNPKTRIACIFGTGCNASYMEDVSDIPKIKDLEIDSAAKMAINCEWGAFDSFEHENLPRTKYDKIVDETSNKPGEQAFEKLISGRYLGEIMRLCICELIDEGVLFLGQNTYKLESPYVFETAFLSLMESDPTDELLMAIGIFSHFFAVETTLAERQFFRALAKLIGKRAARLSACGIAAIVSKKGLLDDGCMVGADGSLYNKYPGFADRIHEGLVDIFGERGRNIVTYHAEDGSGVGSAIIAAMTKIRRDKGLYPNL</sequence>
<evidence type="ECO:0000256" key="5">
    <source>
        <dbReference type="ARBA" id="ARBA00022741"/>
    </source>
</evidence>
<keyword evidence="6 11" id="KW-0418">Kinase</keyword>
<comment type="caution">
    <text evidence="14">The sequence shown here is derived from an EMBL/GenBank/DDBJ whole genome shotgun (WGS) entry which is preliminary data.</text>
</comment>
<dbReference type="Pfam" id="PF00349">
    <property type="entry name" value="Hexokinase_1"/>
    <property type="match status" value="1"/>
</dbReference>
<keyword evidence="8 11" id="KW-0324">Glycolysis</keyword>
<evidence type="ECO:0000313" key="15">
    <source>
        <dbReference type="Proteomes" id="UP000567179"/>
    </source>
</evidence>
<dbReference type="InterPro" id="IPR043129">
    <property type="entry name" value="ATPase_NBD"/>
</dbReference>
<dbReference type="SUPFAM" id="SSF53067">
    <property type="entry name" value="Actin-like ATPase domain"/>
    <property type="match status" value="2"/>
</dbReference>
<comment type="pathway">
    <text evidence="1">Carbohydrate degradation; glycolysis; D-glyceraldehyde 3-phosphate and glycerone phosphate from D-glucose: step 1/4.</text>
</comment>
<dbReference type="InterPro" id="IPR001312">
    <property type="entry name" value="Hexokinase"/>
</dbReference>
<dbReference type="Proteomes" id="UP000567179">
    <property type="component" value="Unassembled WGS sequence"/>
</dbReference>
<evidence type="ECO:0000256" key="10">
    <source>
        <dbReference type="ARBA" id="ARBA00047905"/>
    </source>
</evidence>
<evidence type="ECO:0000256" key="3">
    <source>
        <dbReference type="ARBA" id="ARBA00009225"/>
    </source>
</evidence>
<dbReference type="GO" id="GO:0019158">
    <property type="term" value="F:mannokinase activity"/>
    <property type="evidence" value="ECO:0007669"/>
    <property type="project" value="TreeGrafter"/>
</dbReference>
<dbReference type="OrthoDB" id="419537at2759"/>
<dbReference type="InterPro" id="IPR022672">
    <property type="entry name" value="Hexokinase_N"/>
</dbReference>
<dbReference type="GO" id="GO:0006006">
    <property type="term" value="P:glucose metabolic process"/>
    <property type="evidence" value="ECO:0007669"/>
    <property type="project" value="TreeGrafter"/>
</dbReference>
<dbReference type="Pfam" id="PF03727">
    <property type="entry name" value="Hexokinase_2"/>
    <property type="match status" value="1"/>
</dbReference>